<proteinExistence type="predicted"/>
<organism evidence="1 2">
    <name type="scientific">Pseudomonas putida ND6</name>
    <dbReference type="NCBI Taxonomy" id="231023"/>
    <lineage>
        <taxon>Bacteria</taxon>
        <taxon>Pseudomonadati</taxon>
        <taxon>Pseudomonadota</taxon>
        <taxon>Gammaproteobacteria</taxon>
        <taxon>Pseudomonadales</taxon>
        <taxon>Pseudomonadaceae</taxon>
        <taxon>Pseudomonas</taxon>
    </lineage>
</organism>
<sequence length="49" mass="5965">MKYWVIFFFVLASFRSDDGEVAHVEETGHWCSHELHRHAMRTIERLLEF</sequence>
<dbReference type="EMBL" id="CP003588">
    <property type="protein sequence ID" value="AFK69362.1"/>
    <property type="molecule type" value="Genomic_DNA"/>
</dbReference>
<accession>I3UV41</accession>
<dbReference type="Proteomes" id="UP000005268">
    <property type="component" value="Chromosome"/>
</dbReference>
<dbReference type="HOGENOM" id="CLU_3139721_0_0_6"/>
<gene>
    <name evidence="1" type="ORF">YSA_04793</name>
</gene>
<protein>
    <submittedName>
        <fullName evidence="1">Uncharacterized protein</fullName>
    </submittedName>
</protein>
<dbReference type="AlphaFoldDB" id="I3UV41"/>
<name>I3UV41_PSEPU</name>
<dbReference type="KEGG" id="ppi:YSA_04793"/>
<reference evidence="1 2" key="1">
    <citation type="journal article" date="2012" name="J. Bacteriol.">
        <title>Complete Genome Sequence of the Naphthalene-Degrading Pseudomonas putida Strain ND6.</title>
        <authorList>
            <person name="Li S."/>
            <person name="Zhao H."/>
            <person name="Li Y."/>
            <person name="Niu S."/>
            <person name="Cai B."/>
        </authorList>
    </citation>
    <scope>NUCLEOTIDE SEQUENCE [LARGE SCALE GENOMIC DNA]</scope>
    <source>
        <strain evidence="1 2">ND6</strain>
    </source>
</reference>
<evidence type="ECO:0000313" key="1">
    <source>
        <dbReference type="EMBL" id="AFK69362.1"/>
    </source>
</evidence>
<evidence type="ECO:0000313" key="2">
    <source>
        <dbReference type="Proteomes" id="UP000005268"/>
    </source>
</evidence>